<evidence type="ECO:0000313" key="9">
    <source>
        <dbReference type="EMBL" id="KZS11222.1"/>
    </source>
</evidence>
<dbReference type="Gene3D" id="2.40.30.130">
    <property type="match status" value="1"/>
</dbReference>
<comment type="caution">
    <text evidence="9">The sequence shown here is derived from an EMBL/GenBank/DDBJ whole genome shotgun (WGS) entry which is preliminary data.</text>
</comment>
<dbReference type="GO" id="GO:0043039">
    <property type="term" value="P:tRNA aminoacylation"/>
    <property type="evidence" value="ECO:0007669"/>
    <property type="project" value="InterPro"/>
</dbReference>
<comment type="function">
    <text evidence="8">Functions in trans to edit the amino acid moiety from incorrectly charged tRNA(Ala).</text>
</comment>
<dbReference type="FunFam" id="3.30.980.10:FF:000007">
    <property type="entry name" value="alanyl-tRNA editing protein Aarsd1"/>
    <property type="match status" value="1"/>
</dbReference>
<evidence type="ECO:0000256" key="5">
    <source>
        <dbReference type="ARBA" id="ARBA00022723"/>
    </source>
</evidence>
<evidence type="ECO:0000256" key="1">
    <source>
        <dbReference type="ARBA" id="ARBA00001947"/>
    </source>
</evidence>
<keyword evidence="7" id="KW-0648">Protein biosynthesis</keyword>
<dbReference type="AlphaFoldDB" id="A0A0P5YTG4"/>
<dbReference type="EMBL" id="LRGB01001581">
    <property type="protein sequence ID" value="KZS11222.1"/>
    <property type="molecule type" value="Genomic_DNA"/>
</dbReference>
<dbReference type="GO" id="GO:0046872">
    <property type="term" value="F:metal ion binding"/>
    <property type="evidence" value="ECO:0007669"/>
    <property type="project" value="UniProtKB-KW"/>
</dbReference>
<evidence type="ECO:0000256" key="8">
    <source>
        <dbReference type="ARBA" id="ARBA00053555"/>
    </source>
</evidence>
<evidence type="ECO:0000256" key="4">
    <source>
        <dbReference type="ARBA" id="ARBA00022490"/>
    </source>
</evidence>
<evidence type="ECO:0000256" key="6">
    <source>
        <dbReference type="ARBA" id="ARBA00022833"/>
    </source>
</evidence>
<accession>A0A0P5YTG4</accession>
<dbReference type="GO" id="GO:0005737">
    <property type="term" value="C:cytoplasm"/>
    <property type="evidence" value="ECO:0007669"/>
    <property type="project" value="UniProtKB-SubCell"/>
</dbReference>
<dbReference type="FunFam" id="2.40.30.130:FF:000003">
    <property type="entry name" value="alanyl-tRNA editing protein Aarsd1"/>
    <property type="match status" value="1"/>
</dbReference>
<gene>
    <name evidence="9" type="ORF">APZ42_023960</name>
</gene>
<keyword evidence="5" id="KW-0479">Metal-binding</keyword>
<sequence>MVFECQKSPYKREFTSTVVSCEPSQIERLVQGKKEKIPAFEVILEDTIFFPEGGGQPDDRGFLNGIPVLQVKRKGQDAVHFLPECLDVRAQAIGVIDWERRWDHMQQHSGQHLITAIVDSLFGYKTTSWWLGEFVSHIELDTASVNDVQLQSIENKVNEKIREATTVEVEEYEGDAIPQQVRSRGLPDDHVGRVRVVTITGVDSNMCCGTHVSNLSHLQFIKLLHTEKGKKNKTNLFFICGNRVQAFMNRSLERERQLTKIFKNGPEDHVDLATKLQASVKLSQKTLQALMKELAVVQAEKIKAEKPKFAVVHRKDGDADFAIALIAELASEDVTLLITVGEDNNGQMTLVGQEEVISTLGPKICSCLAGKGAGKGKRFQAKVTQLGPSARQQAETILRESFQ</sequence>
<comment type="subcellular location">
    <subcellularLocation>
        <location evidence="2">Cytoplasm</location>
    </subcellularLocation>
</comment>
<dbReference type="SMART" id="SM00863">
    <property type="entry name" value="tRNA_SAD"/>
    <property type="match status" value="1"/>
</dbReference>
<comment type="similarity">
    <text evidence="3">Belongs to the class-II aminoacyl-tRNA synthetase family. Alax-L subfamily.</text>
</comment>
<dbReference type="GO" id="GO:0002196">
    <property type="term" value="F:Ser-tRNA(Ala) deacylase activity"/>
    <property type="evidence" value="ECO:0007669"/>
    <property type="project" value="TreeGrafter"/>
</dbReference>
<dbReference type="InterPro" id="IPR018163">
    <property type="entry name" value="Thr/Ala-tRNA-synth_IIc_edit"/>
</dbReference>
<comment type="cofactor">
    <cofactor evidence="1">
        <name>Zn(2+)</name>
        <dbReference type="ChEBI" id="CHEBI:29105"/>
    </cofactor>
</comment>
<dbReference type="GO" id="GO:0006412">
    <property type="term" value="P:translation"/>
    <property type="evidence" value="ECO:0007669"/>
    <property type="project" value="UniProtKB-KW"/>
</dbReference>
<dbReference type="STRING" id="35525.A0A0P5YTG4"/>
<dbReference type="SUPFAM" id="SSF50447">
    <property type="entry name" value="Translation proteins"/>
    <property type="match status" value="1"/>
</dbReference>
<dbReference type="OrthoDB" id="288942at2759"/>
<dbReference type="SUPFAM" id="SSF55186">
    <property type="entry name" value="ThrRS/AlaRS common domain"/>
    <property type="match status" value="1"/>
</dbReference>
<evidence type="ECO:0000256" key="7">
    <source>
        <dbReference type="ARBA" id="ARBA00022917"/>
    </source>
</evidence>
<dbReference type="GO" id="GO:0005524">
    <property type="term" value="F:ATP binding"/>
    <property type="evidence" value="ECO:0007669"/>
    <property type="project" value="InterPro"/>
</dbReference>
<protein>
    <submittedName>
        <fullName evidence="9">Alanyl-tRNA editing protein Aarsd1</fullName>
    </submittedName>
</protein>
<dbReference type="GO" id="GO:0004812">
    <property type="term" value="F:aminoacyl-tRNA ligase activity"/>
    <property type="evidence" value="ECO:0007669"/>
    <property type="project" value="InterPro"/>
</dbReference>
<evidence type="ECO:0000256" key="2">
    <source>
        <dbReference type="ARBA" id="ARBA00004496"/>
    </source>
</evidence>
<keyword evidence="6" id="KW-0862">Zinc</keyword>
<dbReference type="Proteomes" id="UP000076858">
    <property type="component" value="Unassembled WGS sequence"/>
</dbReference>
<keyword evidence="10" id="KW-1185">Reference proteome</keyword>
<organism evidence="9 10">
    <name type="scientific">Daphnia magna</name>
    <dbReference type="NCBI Taxonomy" id="35525"/>
    <lineage>
        <taxon>Eukaryota</taxon>
        <taxon>Metazoa</taxon>
        <taxon>Ecdysozoa</taxon>
        <taxon>Arthropoda</taxon>
        <taxon>Crustacea</taxon>
        <taxon>Branchiopoda</taxon>
        <taxon>Diplostraca</taxon>
        <taxon>Cladocera</taxon>
        <taxon>Anomopoda</taxon>
        <taxon>Daphniidae</taxon>
        <taxon>Daphnia</taxon>
    </lineage>
</organism>
<dbReference type="InterPro" id="IPR051335">
    <property type="entry name" value="Alanyl-tRNA_Editing_Enzymes"/>
</dbReference>
<evidence type="ECO:0000256" key="3">
    <source>
        <dbReference type="ARBA" id="ARBA00008429"/>
    </source>
</evidence>
<keyword evidence="4" id="KW-0963">Cytoplasm</keyword>
<reference evidence="9 10" key="1">
    <citation type="submission" date="2016-03" db="EMBL/GenBank/DDBJ databases">
        <title>EvidentialGene: Evidence-directed Construction of Genes on Genomes.</title>
        <authorList>
            <person name="Gilbert D.G."/>
            <person name="Choi J.-H."/>
            <person name="Mockaitis K."/>
            <person name="Colbourne J."/>
            <person name="Pfrender M."/>
        </authorList>
    </citation>
    <scope>NUCLEOTIDE SEQUENCE [LARGE SCALE GENOMIC DNA]</scope>
    <source>
        <strain evidence="9 10">Xinb3</strain>
        <tissue evidence="9">Complete organism</tissue>
    </source>
</reference>
<dbReference type="PANTHER" id="PTHR43462:SF1">
    <property type="entry name" value="ALANYL-TRNA EDITING PROTEIN AARSD1"/>
    <property type="match status" value="1"/>
</dbReference>
<dbReference type="InterPro" id="IPR009000">
    <property type="entry name" value="Transl_B-barrel_sf"/>
</dbReference>
<dbReference type="Pfam" id="PF07973">
    <property type="entry name" value="tRNA_SAD"/>
    <property type="match status" value="1"/>
</dbReference>
<evidence type="ECO:0000313" key="10">
    <source>
        <dbReference type="Proteomes" id="UP000076858"/>
    </source>
</evidence>
<name>A0A0P5YTG4_9CRUS</name>
<dbReference type="Gene3D" id="3.30.980.10">
    <property type="entry name" value="Threonyl-trna Synthetase, Chain A, domain 2"/>
    <property type="match status" value="1"/>
</dbReference>
<dbReference type="InterPro" id="IPR012947">
    <property type="entry name" value="tRNA_SAD"/>
</dbReference>
<dbReference type="PANTHER" id="PTHR43462">
    <property type="entry name" value="ALANYL-TRNA EDITING PROTEIN"/>
    <property type="match status" value="1"/>
</dbReference>
<proteinExistence type="inferred from homology"/>